<evidence type="ECO:0000256" key="6">
    <source>
        <dbReference type="ARBA" id="ARBA00022989"/>
    </source>
</evidence>
<feature type="transmembrane region" description="Helical" evidence="13">
    <location>
        <begin position="119"/>
        <end position="143"/>
    </location>
</feature>
<dbReference type="GO" id="GO:0033038">
    <property type="term" value="F:bitter taste receptor activity"/>
    <property type="evidence" value="ECO:0007669"/>
    <property type="project" value="InterPro"/>
</dbReference>
<keyword evidence="6 13" id="KW-1133">Transmembrane helix</keyword>
<feature type="transmembrane region" description="Helical" evidence="13">
    <location>
        <begin position="225"/>
        <end position="245"/>
    </location>
</feature>
<dbReference type="PANTHER" id="PTHR11394:SF150">
    <property type="entry name" value="TASTE RECEPTOR TYPE 2"/>
    <property type="match status" value="1"/>
</dbReference>
<evidence type="ECO:0000256" key="4">
    <source>
        <dbReference type="ARBA" id="ARBA00022606"/>
    </source>
</evidence>
<comment type="subcellular location">
    <subcellularLocation>
        <location evidence="1 12">Membrane</location>
        <topology evidence="1 12">Multi-pass membrane protein</topology>
    </subcellularLocation>
</comment>
<gene>
    <name evidence="14" type="ORF">GDO86_013519</name>
</gene>
<dbReference type="SUPFAM" id="SSF81321">
    <property type="entry name" value="Family A G protein-coupled receptor-like"/>
    <property type="match status" value="1"/>
</dbReference>
<comment type="caution">
    <text evidence="14">The sequence shown here is derived from an EMBL/GenBank/DDBJ whole genome shotgun (WGS) entry which is preliminary data.</text>
</comment>
<evidence type="ECO:0000256" key="1">
    <source>
        <dbReference type="ARBA" id="ARBA00004141"/>
    </source>
</evidence>
<dbReference type="Proteomes" id="UP000812440">
    <property type="component" value="Chromosome 7"/>
</dbReference>
<evidence type="ECO:0000256" key="7">
    <source>
        <dbReference type="ARBA" id="ARBA00023040"/>
    </source>
</evidence>
<dbReference type="GO" id="GO:0004930">
    <property type="term" value="F:G protein-coupled receptor activity"/>
    <property type="evidence" value="ECO:0007669"/>
    <property type="project" value="UniProtKB-KW"/>
</dbReference>
<feature type="transmembrane region" description="Helical" evidence="13">
    <location>
        <begin position="76"/>
        <end position="98"/>
    </location>
</feature>
<evidence type="ECO:0000313" key="14">
    <source>
        <dbReference type="EMBL" id="KAG8435605.1"/>
    </source>
</evidence>
<dbReference type="Pfam" id="PF05296">
    <property type="entry name" value="TAS2R"/>
    <property type="match status" value="1"/>
</dbReference>
<evidence type="ECO:0000256" key="9">
    <source>
        <dbReference type="ARBA" id="ARBA00023170"/>
    </source>
</evidence>
<keyword evidence="9 12" id="KW-0675">Receptor</keyword>
<evidence type="ECO:0000256" key="8">
    <source>
        <dbReference type="ARBA" id="ARBA00023136"/>
    </source>
</evidence>
<dbReference type="OrthoDB" id="8876749at2759"/>
<evidence type="ECO:0000256" key="12">
    <source>
        <dbReference type="RuleBase" id="RU004424"/>
    </source>
</evidence>
<dbReference type="AlphaFoldDB" id="A0A8T2IRP6"/>
<proteinExistence type="inferred from homology"/>
<keyword evidence="4 12" id="KW-0716">Sensory transduction</keyword>
<evidence type="ECO:0000256" key="11">
    <source>
        <dbReference type="RuleBase" id="RU004423"/>
    </source>
</evidence>
<evidence type="ECO:0000313" key="15">
    <source>
        <dbReference type="Proteomes" id="UP000812440"/>
    </source>
</evidence>
<sequence>MLSPLDVSSDSISLIVGGLGNAVIFVLSGLEWSRTGIVSPYRTISCSMSLSNLAVTCLQLGQDILTRNMLFRCIDLLGASFLCFSLWMSTILYLYYCIKIGAGHSTVNAWLNIRFPAMLPYLIISFLGISLLSSFTIIFMYLVSPSYNISSVSAVNIENTTLNEDNINLITYVQTAYGSLSFLMSSCLVGRILLSLYQHVHHVQSSEGGLRNVSLKAQYKAAKTVSALLVFNLIFLFSIIANFFTDDIDKLNWLYELSSILICVSTSAQPFILILGNTKMKKEAKETFLHFLRKFVHFFQI</sequence>
<keyword evidence="10 12" id="KW-0807">Transducer</keyword>
<evidence type="ECO:0000256" key="3">
    <source>
        <dbReference type="ARBA" id="ARBA00022480"/>
    </source>
</evidence>
<evidence type="ECO:0000256" key="2">
    <source>
        <dbReference type="ARBA" id="ARBA00007376"/>
    </source>
</evidence>
<protein>
    <recommendedName>
        <fullName evidence="12">Taste receptor type 2</fullName>
    </recommendedName>
</protein>
<keyword evidence="8 12" id="KW-0472">Membrane</keyword>
<dbReference type="EMBL" id="JAACNH010000008">
    <property type="protein sequence ID" value="KAG8435605.1"/>
    <property type="molecule type" value="Genomic_DNA"/>
</dbReference>
<name>A0A8T2IRP6_9PIPI</name>
<accession>A0A8T2IRP6</accession>
<keyword evidence="15" id="KW-1185">Reference proteome</keyword>
<organism evidence="14 15">
    <name type="scientific">Hymenochirus boettgeri</name>
    <name type="common">Congo dwarf clawed frog</name>
    <dbReference type="NCBI Taxonomy" id="247094"/>
    <lineage>
        <taxon>Eukaryota</taxon>
        <taxon>Metazoa</taxon>
        <taxon>Chordata</taxon>
        <taxon>Craniata</taxon>
        <taxon>Vertebrata</taxon>
        <taxon>Euteleostomi</taxon>
        <taxon>Amphibia</taxon>
        <taxon>Batrachia</taxon>
        <taxon>Anura</taxon>
        <taxon>Pipoidea</taxon>
        <taxon>Pipidae</taxon>
        <taxon>Pipinae</taxon>
        <taxon>Hymenochirus</taxon>
    </lineage>
</organism>
<feature type="transmembrane region" description="Helical" evidence="13">
    <location>
        <begin position="12"/>
        <end position="32"/>
    </location>
</feature>
<dbReference type="InterPro" id="IPR007960">
    <property type="entry name" value="TAS2R"/>
</dbReference>
<keyword evidence="3 12" id="KW-0919">Taste</keyword>
<evidence type="ECO:0000256" key="10">
    <source>
        <dbReference type="ARBA" id="ARBA00023224"/>
    </source>
</evidence>
<feature type="transmembrane region" description="Helical" evidence="13">
    <location>
        <begin position="257"/>
        <end position="276"/>
    </location>
</feature>
<keyword evidence="7 12" id="KW-0297">G-protein coupled receptor</keyword>
<evidence type="ECO:0000256" key="5">
    <source>
        <dbReference type="ARBA" id="ARBA00022692"/>
    </source>
</evidence>
<dbReference type="Gene3D" id="1.20.1070.10">
    <property type="entry name" value="Rhodopsin 7-helix transmembrane proteins"/>
    <property type="match status" value="1"/>
</dbReference>
<dbReference type="GO" id="GO:0016020">
    <property type="term" value="C:membrane"/>
    <property type="evidence" value="ECO:0007669"/>
    <property type="project" value="UniProtKB-SubCell"/>
</dbReference>
<evidence type="ECO:0000256" key="13">
    <source>
        <dbReference type="SAM" id="Phobius"/>
    </source>
</evidence>
<comment type="similarity">
    <text evidence="2 11">Belongs to the G-protein coupled receptor T2R family.</text>
</comment>
<reference evidence="14" key="1">
    <citation type="thesis" date="2020" institute="ProQuest LLC" country="789 East Eisenhower Parkway, Ann Arbor, MI, USA">
        <title>Comparative Genomics and Chromosome Evolution.</title>
        <authorList>
            <person name="Mudd A.B."/>
        </authorList>
    </citation>
    <scope>NUCLEOTIDE SEQUENCE</scope>
    <source>
        <strain evidence="14">Female2</strain>
        <tissue evidence="14">Blood</tissue>
    </source>
</reference>
<dbReference type="PANTHER" id="PTHR11394">
    <property type="entry name" value="TASTE RECEPTOR TYPE 2"/>
    <property type="match status" value="1"/>
</dbReference>
<keyword evidence="5 12" id="KW-0812">Transmembrane</keyword>